<dbReference type="GO" id="GO:0005886">
    <property type="term" value="C:plasma membrane"/>
    <property type="evidence" value="ECO:0007669"/>
    <property type="project" value="UniProtKB-SubCell"/>
</dbReference>
<name>A0A6A6HYU2_9PLEO</name>
<feature type="transmembrane region" description="Helical" evidence="8">
    <location>
        <begin position="139"/>
        <end position="163"/>
    </location>
</feature>
<accession>A0A6A6HYU2</accession>
<keyword evidence="6 8" id="KW-0472">Membrane</keyword>
<dbReference type="GO" id="GO:0140115">
    <property type="term" value="P:export across plasma membrane"/>
    <property type="evidence" value="ECO:0007669"/>
    <property type="project" value="UniProtKB-ARBA"/>
</dbReference>
<dbReference type="SUPFAM" id="SSF103473">
    <property type="entry name" value="MFS general substrate transporter"/>
    <property type="match status" value="1"/>
</dbReference>
<dbReference type="OrthoDB" id="6770063at2759"/>
<dbReference type="PANTHER" id="PTHR23502:SF186">
    <property type="entry name" value="MAJOR FACILITATOR SUPERFAMILY (MFS) PROFILE DOMAIN-CONTAINING PROTEIN"/>
    <property type="match status" value="1"/>
</dbReference>
<evidence type="ECO:0000256" key="1">
    <source>
        <dbReference type="ARBA" id="ARBA00004651"/>
    </source>
</evidence>
<feature type="transmembrane region" description="Helical" evidence="8">
    <location>
        <begin position="169"/>
        <end position="193"/>
    </location>
</feature>
<sequence>MSIAHSKSPSEAPSQETLKTFETLEFQENKQLPESDQSSVESLPNSQTVIVTWENEQDPLNPLNWATSRKWFNVLLIVMQATLSPIASTILAIGAGEIAKEFELRNPKLPSLPTALYVLGIGSGPLVLAPFSELYGRRLIYLSSFACFTLLNVGCALSPNIAALSTLRFLSGIAGSVGPSLSAGSVGDMFTVAERGKAQALASFGPVFGPVLGGVIGGFIVYHTTGWRWLLWTVAIAAGTVTFAGIFFLRETYAPYLLELKASKLRKANPDVEYQTETVKPAGGAKRIIAHSLGRPVRMLFTSPILAFMAIYQSLIYGILYLHLITILLLYGPTPLYGLYSYQFQSGLTGLAYLGAGSGAFVGMVLTAKFMNRSFAAALARQQRKTGNAVPTPEMRIPFLQLGMLVVPFGLIIFAWSAGRSHWVVPLIGAFFFGIGMLMGYVCIQSYLVDCFGRYSASALAAVIVARCPITFLFCFFGFEMYRNLGYDWGSMLLAFLCIAMIPIPFILKKYGPQLRAKQTVY</sequence>
<dbReference type="PANTHER" id="PTHR23502">
    <property type="entry name" value="MAJOR FACILITATOR SUPERFAMILY"/>
    <property type="match status" value="1"/>
</dbReference>
<feature type="transmembrane region" description="Helical" evidence="8">
    <location>
        <begin position="456"/>
        <end position="479"/>
    </location>
</feature>
<feature type="transmembrane region" description="Helical" evidence="8">
    <location>
        <begin position="491"/>
        <end position="508"/>
    </location>
</feature>
<dbReference type="RefSeq" id="XP_033677876.1">
    <property type="nucleotide sequence ID" value="XM_033819511.1"/>
</dbReference>
<evidence type="ECO:0000256" key="8">
    <source>
        <dbReference type="SAM" id="Phobius"/>
    </source>
</evidence>
<dbReference type="InterPro" id="IPR005829">
    <property type="entry name" value="Sugar_transporter_CS"/>
</dbReference>
<dbReference type="AlphaFoldDB" id="A0A6A6HYU2"/>
<dbReference type="Proteomes" id="UP000800094">
    <property type="component" value="Unassembled WGS sequence"/>
</dbReference>
<evidence type="ECO:0000256" key="2">
    <source>
        <dbReference type="ARBA" id="ARBA00022448"/>
    </source>
</evidence>
<dbReference type="PROSITE" id="PS00216">
    <property type="entry name" value="SUGAR_TRANSPORT_1"/>
    <property type="match status" value="1"/>
</dbReference>
<dbReference type="InterPro" id="IPR011701">
    <property type="entry name" value="MFS"/>
</dbReference>
<proteinExistence type="inferred from homology"/>
<evidence type="ECO:0000256" key="3">
    <source>
        <dbReference type="ARBA" id="ARBA00022475"/>
    </source>
</evidence>
<evidence type="ECO:0000313" key="11">
    <source>
        <dbReference type="Proteomes" id="UP000800094"/>
    </source>
</evidence>
<keyword evidence="2" id="KW-0813">Transport</keyword>
<feature type="transmembrane region" description="Helical" evidence="8">
    <location>
        <begin position="399"/>
        <end position="417"/>
    </location>
</feature>
<evidence type="ECO:0000259" key="9">
    <source>
        <dbReference type="PROSITE" id="PS50850"/>
    </source>
</evidence>
<dbReference type="CDD" id="cd17323">
    <property type="entry name" value="MFS_Tpo1_MDR_like"/>
    <property type="match status" value="1"/>
</dbReference>
<feature type="transmembrane region" description="Helical" evidence="8">
    <location>
        <begin position="351"/>
        <end position="371"/>
    </location>
</feature>
<evidence type="ECO:0000256" key="6">
    <source>
        <dbReference type="ARBA" id="ARBA00023136"/>
    </source>
</evidence>
<comment type="subcellular location">
    <subcellularLocation>
        <location evidence="1">Cell membrane</location>
        <topology evidence="1">Multi-pass membrane protein</topology>
    </subcellularLocation>
</comment>
<feature type="transmembrane region" description="Helical" evidence="8">
    <location>
        <begin position="423"/>
        <end position="444"/>
    </location>
</feature>
<feature type="transmembrane region" description="Helical" evidence="8">
    <location>
        <begin position="305"/>
        <end position="331"/>
    </location>
</feature>
<dbReference type="Pfam" id="PF07690">
    <property type="entry name" value="MFS_1"/>
    <property type="match status" value="1"/>
</dbReference>
<evidence type="ECO:0000313" key="10">
    <source>
        <dbReference type="EMBL" id="KAF2242872.1"/>
    </source>
</evidence>
<feature type="transmembrane region" description="Helical" evidence="8">
    <location>
        <begin position="114"/>
        <end position="132"/>
    </location>
</feature>
<keyword evidence="3" id="KW-1003">Cell membrane</keyword>
<dbReference type="EMBL" id="ML987206">
    <property type="protein sequence ID" value="KAF2242872.1"/>
    <property type="molecule type" value="Genomic_DNA"/>
</dbReference>
<gene>
    <name evidence="10" type="ORF">BU26DRAFT_120352</name>
</gene>
<reference evidence="10" key="1">
    <citation type="journal article" date="2020" name="Stud. Mycol.">
        <title>101 Dothideomycetes genomes: a test case for predicting lifestyles and emergence of pathogens.</title>
        <authorList>
            <person name="Haridas S."/>
            <person name="Albert R."/>
            <person name="Binder M."/>
            <person name="Bloem J."/>
            <person name="Labutti K."/>
            <person name="Salamov A."/>
            <person name="Andreopoulos B."/>
            <person name="Baker S."/>
            <person name="Barry K."/>
            <person name="Bills G."/>
            <person name="Bluhm B."/>
            <person name="Cannon C."/>
            <person name="Castanera R."/>
            <person name="Culley D."/>
            <person name="Daum C."/>
            <person name="Ezra D."/>
            <person name="Gonzalez J."/>
            <person name="Henrissat B."/>
            <person name="Kuo A."/>
            <person name="Liang C."/>
            <person name="Lipzen A."/>
            <person name="Lutzoni F."/>
            <person name="Magnuson J."/>
            <person name="Mondo S."/>
            <person name="Nolan M."/>
            <person name="Ohm R."/>
            <person name="Pangilinan J."/>
            <person name="Park H.-J."/>
            <person name="Ramirez L."/>
            <person name="Alfaro M."/>
            <person name="Sun H."/>
            <person name="Tritt A."/>
            <person name="Yoshinaga Y."/>
            <person name="Zwiers L.-H."/>
            <person name="Turgeon B."/>
            <person name="Goodwin S."/>
            <person name="Spatafora J."/>
            <person name="Crous P."/>
            <person name="Grigoriev I."/>
        </authorList>
    </citation>
    <scope>NUCLEOTIDE SEQUENCE</scope>
    <source>
        <strain evidence="10">CBS 122368</strain>
    </source>
</reference>
<dbReference type="GO" id="GO:0022857">
    <property type="term" value="F:transmembrane transporter activity"/>
    <property type="evidence" value="ECO:0007669"/>
    <property type="project" value="InterPro"/>
</dbReference>
<evidence type="ECO:0000256" key="5">
    <source>
        <dbReference type="ARBA" id="ARBA00022989"/>
    </source>
</evidence>
<keyword evidence="11" id="KW-1185">Reference proteome</keyword>
<keyword evidence="4 8" id="KW-0812">Transmembrane</keyword>
<dbReference type="InterPro" id="IPR020846">
    <property type="entry name" value="MFS_dom"/>
</dbReference>
<protein>
    <submittedName>
        <fullName evidence="10">MFS general substrate transporter</fullName>
    </submittedName>
</protein>
<dbReference type="GeneID" id="54572841"/>
<dbReference type="InterPro" id="IPR036259">
    <property type="entry name" value="MFS_trans_sf"/>
</dbReference>
<feature type="domain" description="Major facilitator superfamily (MFS) profile" evidence="9">
    <location>
        <begin position="73"/>
        <end position="522"/>
    </location>
</feature>
<comment type="similarity">
    <text evidence="7">Belongs to the major facilitator superfamily. DHA1 family. Polyamines/proton antiporter (TC 2.A.1.2.16) subfamily.</text>
</comment>
<feature type="transmembrane region" description="Helical" evidence="8">
    <location>
        <begin position="71"/>
        <end position="94"/>
    </location>
</feature>
<keyword evidence="5 8" id="KW-1133">Transmembrane helix</keyword>
<evidence type="ECO:0000256" key="7">
    <source>
        <dbReference type="ARBA" id="ARBA00038459"/>
    </source>
</evidence>
<dbReference type="PROSITE" id="PS50850">
    <property type="entry name" value="MFS"/>
    <property type="match status" value="1"/>
</dbReference>
<dbReference type="Gene3D" id="1.20.1250.20">
    <property type="entry name" value="MFS general substrate transporter like domains"/>
    <property type="match status" value="1"/>
</dbReference>
<organism evidence="10 11">
    <name type="scientific">Trematosphaeria pertusa</name>
    <dbReference type="NCBI Taxonomy" id="390896"/>
    <lineage>
        <taxon>Eukaryota</taxon>
        <taxon>Fungi</taxon>
        <taxon>Dikarya</taxon>
        <taxon>Ascomycota</taxon>
        <taxon>Pezizomycotina</taxon>
        <taxon>Dothideomycetes</taxon>
        <taxon>Pleosporomycetidae</taxon>
        <taxon>Pleosporales</taxon>
        <taxon>Massarineae</taxon>
        <taxon>Trematosphaeriaceae</taxon>
        <taxon>Trematosphaeria</taxon>
    </lineage>
</organism>
<evidence type="ECO:0000256" key="4">
    <source>
        <dbReference type="ARBA" id="ARBA00022692"/>
    </source>
</evidence>
<feature type="transmembrane region" description="Helical" evidence="8">
    <location>
        <begin position="229"/>
        <end position="249"/>
    </location>
</feature>
<dbReference type="GO" id="GO:0042908">
    <property type="term" value="P:xenobiotic transport"/>
    <property type="evidence" value="ECO:0007669"/>
    <property type="project" value="UniProtKB-ARBA"/>
</dbReference>
<feature type="transmembrane region" description="Helical" evidence="8">
    <location>
        <begin position="200"/>
        <end position="223"/>
    </location>
</feature>